<proteinExistence type="inferred from homology"/>
<dbReference type="GO" id="GO:0005507">
    <property type="term" value="F:copper ion binding"/>
    <property type="evidence" value="ECO:0007669"/>
    <property type="project" value="TreeGrafter"/>
</dbReference>
<dbReference type="RefSeq" id="WP_010877119.1">
    <property type="nucleotide sequence ID" value="NZ_QREL01000002.1"/>
</dbReference>
<dbReference type="PANTHER" id="PTHR23419:SF8">
    <property type="entry name" value="FI09726P"/>
    <property type="match status" value="1"/>
</dbReference>
<dbReference type="InterPro" id="IPR015867">
    <property type="entry name" value="N-reg_PII/ATP_PRibTrfase_C"/>
</dbReference>
<dbReference type="SUPFAM" id="SSF54913">
    <property type="entry name" value="GlnB-like"/>
    <property type="match status" value="1"/>
</dbReference>
<protein>
    <submittedName>
        <fullName evidence="2">Uncharacterized protein involved in tolerance to divalent cations</fullName>
    </submittedName>
</protein>
<evidence type="ECO:0000256" key="1">
    <source>
        <dbReference type="ARBA" id="ARBA00010169"/>
    </source>
</evidence>
<evidence type="ECO:0000313" key="2">
    <source>
        <dbReference type="EMBL" id="REE26430.1"/>
    </source>
</evidence>
<gene>
    <name evidence="2" type="ORF">C7452_1395</name>
</gene>
<dbReference type="GO" id="GO:0010038">
    <property type="term" value="P:response to metal ion"/>
    <property type="evidence" value="ECO:0007669"/>
    <property type="project" value="InterPro"/>
</dbReference>
<dbReference type="Pfam" id="PF03091">
    <property type="entry name" value="CutA1"/>
    <property type="match status" value="1"/>
</dbReference>
<accession>A0A371NDE3</accession>
<sequence length="105" mass="11977">MFTLIYITASSVDESASIGRKLVEERLAACVNIIPSIRSIYHWEGSMEEDEESALIVKTSHELTPQIIKRVRELHSYDNPCIISIPITGGSRDYLEWLDDEVKRP</sequence>
<dbReference type="PANTHER" id="PTHR23419">
    <property type="entry name" value="DIVALENT CATION TOLERANCE CUTA-RELATED"/>
    <property type="match status" value="1"/>
</dbReference>
<dbReference type="AlphaFoldDB" id="A0A371NDE3"/>
<evidence type="ECO:0000313" key="3">
    <source>
        <dbReference type="Proteomes" id="UP000256864"/>
    </source>
</evidence>
<comment type="caution">
    <text evidence="2">The sequence shown here is derived from an EMBL/GenBank/DDBJ whole genome shotgun (WGS) entry which is preliminary data.</text>
</comment>
<dbReference type="InterPro" id="IPR011322">
    <property type="entry name" value="N-reg_PII-like_a/b"/>
</dbReference>
<keyword evidence="3" id="KW-1185">Reference proteome</keyword>
<name>A0A371NDE3_9EURY</name>
<dbReference type="EMBL" id="QREL01000002">
    <property type="protein sequence ID" value="REE26430.1"/>
    <property type="molecule type" value="Genomic_DNA"/>
</dbReference>
<dbReference type="InterPro" id="IPR004323">
    <property type="entry name" value="Ion_tolerance_CutA"/>
</dbReference>
<dbReference type="GeneID" id="82297940"/>
<organism evidence="2 3">
    <name type="scientific">Methanothermobacter defluvii</name>
    <dbReference type="NCBI Taxonomy" id="49339"/>
    <lineage>
        <taxon>Archaea</taxon>
        <taxon>Methanobacteriati</taxon>
        <taxon>Methanobacteriota</taxon>
        <taxon>Methanomada group</taxon>
        <taxon>Methanobacteria</taxon>
        <taxon>Methanobacteriales</taxon>
        <taxon>Methanobacteriaceae</taxon>
        <taxon>Methanothermobacter</taxon>
    </lineage>
</organism>
<reference evidence="2 3" key="1">
    <citation type="submission" date="2018-07" db="EMBL/GenBank/DDBJ databases">
        <title>Genomic Encyclopedia of Type Strains, Phase IV (KMG-IV): sequencing the most valuable type-strain genomes for metagenomic binning, comparative biology and taxonomic classification.</title>
        <authorList>
            <person name="Goeker M."/>
        </authorList>
    </citation>
    <scope>NUCLEOTIDE SEQUENCE [LARGE SCALE GENOMIC DNA]</scope>
    <source>
        <strain evidence="2 3">DSM 7466</strain>
    </source>
</reference>
<dbReference type="Proteomes" id="UP000256864">
    <property type="component" value="Unassembled WGS sequence"/>
</dbReference>
<comment type="similarity">
    <text evidence="1">Belongs to the CutA family.</text>
</comment>
<dbReference type="Gene3D" id="3.30.70.120">
    <property type="match status" value="1"/>
</dbReference>